<dbReference type="InterPro" id="IPR051397">
    <property type="entry name" value="Zn-ADH-like_protein"/>
</dbReference>
<dbReference type="InterPro" id="IPR036291">
    <property type="entry name" value="NAD(P)-bd_dom_sf"/>
</dbReference>
<name>A0A2T4BQ72_TRILO</name>
<organism evidence="1 2">
    <name type="scientific">Trichoderma longibrachiatum ATCC 18648</name>
    <dbReference type="NCBI Taxonomy" id="983965"/>
    <lineage>
        <taxon>Eukaryota</taxon>
        <taxon>Fungi</taxon>
        <taxon>Dikarya</taxon>
        <taxon>Ascomycota</taxon>
        <taxon>Pezizomycotina</taxon>
        <taxon>Sordariomycetes</taxon>
        <taxon>Hypocreomycetidae</taxon>
        <taxon>Hypocreales</taxon>
        <taxon>Hypocreaceae</taxon>
        <taxon>Trichoderma</taxon>
    </lineage>
</organism>
<dbReference type="Proteomes" id="UP000240760">
    <property type="component" value="Unassembled WGS sequence"/>
</dbReference>
<dbReference type="InterPro" id="IPR011032">
    <property type="entry name" value="GroES-like_sf"/>
</dbReference>
<protein>
    <recommendedName>
        <fullName evidence="3">GroES-like protein</fullName>
    </recommendedName>
</protein>
<dbReference type="Gene3D" id="3.90.180.10">
    <property type="entry name" value="Medium-chain alcohol dehydrogenases, catalytic domain"/>
    <property type="match status" value="1"/>
</dbReference>
<keyword evidence="2" id="KW-1185">Reference proteome</keyword>
<dbReference type="GO" id="GO:0016491">
    <property type="term" value="F:oxidoreductase activity"/>
    <property type="evidence" value="ECO:0007669"/>
    <property type="project" value="TreeGrafter"/>
</dbReference>
<evidence type="ECO:0000313" key="1">
    <source>
        <dbReference type="EMBL" id="PTB71459.1"/>
    </source>
</evidence>
<accession>A0A2T4BQ72</accession>
<dbReference type="Gene3D" id="3.40.50.720">
    <property type="entry name" value="NAD(P)-binding Rossmann-like Domain"/>
    <property type="match status" value="1"/>
</dbReference>
<reference evidence="1 2" key="1">
    <citation type="submission" date="2016-07" db="EMBL/GenBank/DDBJ databases">
        <title>Multiple horizontal gene transfer events from other fungi enriched the ability of initially mycotrophic Trichoderma (Ascomycota) to feed on dead plant biomass.</title>
        <authorList>
            <consortium name="DOE Joint Genome Institute"/>
            <person name="Aerts A."/>
            <person name="Atanasova L."/>
            <person name="Chenthamara K."/>
            <person name="Zhang J."/>
            <person name="Grujic M."/>
            <person name="Henrissat B."/>
            <person name="Kuo A."/>
            <person name="Salamov A."/>
            <person name="Lipzen A."/>
            <person name="Labutti K."/>
            <person name="Barry K."/>
            <person name="Miao Y."/>
            <person name="Rahimi M.J."/>
            <person name="Shen Q."/>
            <person name="Grigoriev I.V."/>
            <person name="Kubicek C.P."/>
            <person name="Druzhinina I.S."/>
        </authorList>
    </citation>
    <scope>NUCLEOTIDE SEQUENCE [LARGE SCALE GENOMIC DNA]</scope>
    <source>
        <strain evidence="1 2">ATCC 18648</strain>
    </source>
</reference>
<evidence type="ECO:0000313" key="2">
    <source>
        <dbReference type="Proteomes" id="UP000240760"/>
    </source>
</evidence>
<dbReference type="AlphaFoldDB" id="A0A2T4BQ72"/>
<dbReference type="SUPFAM" id="SSF50129">
    <property type="entry name" value="GroES-like"/>
    <property type="match status" value="1"/>
</dbReference>
<proteinExistence type="predicted"/>
<dbReference type="EMBL" id="KZ679148">
    <property type="protein sequence ID" value="PTB71459.1"/>
    <property type="molecule type" value="Genomic_DNA"/>
</dbReference>
<dbReference type="SUPFAM" id="SSF51735">
    <property type="entry name" value="NAD(P)-binding Rossmann-fold domains"/>
    <property type="match status" value="1"/>
</dbReference>
<sequence length="275" mass="29030">MASPSSLPATHRALVLHSVDTPLKILDGIRPYPYPRPYVPGGSAVGRIAAVGSDCSVFSPGQLVLVDIMTRARDDTSASYLMGIHQGFSKTTAKLASGLGYTVEDLPYMYRLLVPFGGFRDVDLKVGETILIGPATGPYGTAAVSLALALGANVVAMGRNGQVLEKLAATSERVKTVQLTGDVKTDTAAIKQHGPIDISIPYGAVMFNDLKLHGKFMYERRDVALLVKMVERGVLGLGGRIGARCEGGFGLEEWDGALEAARGNAGPGEYVLITP</sequence>
<dbReference type="PANTHER" id="PTHR43677:SF4">
    <property type="entry name" value="QUINONE OXIDOREDUCTASE-LIKE PROTEIN 2"/>
    <property type="match status" value="1"/>
</dbReference>
<evidence type="ECO:0008006" key="3">
    <source>
        <dbReference type="Google" id="ProtNLM"/>
    </source>
</evidence>
<dbReference type="PANTHER" id="PTHR43677">
    <property type="entry name" value="SHORT-CHAIN DEHYDROGENASE/REDUCTASE"/>
    <property type="match status" value="1"/>
</dbReference>
<dbReference type="STRING" id="983965.A0A2T4BQ72"/>
<gene>
    <name evidence="1" type="ORF">M440DRAFT_1442595</name>
</gene>
<dbReference type="GO" id="GO:0005739">
    <property type="term" value="C:mitochondrion"/>
    <property type="evidence" value="ECO:0007669"/>
    <property type="project" value="TreeGrafter"/>
</dbReference>
<dbReference type="OrthoDB" id="5407715at2759"/>